<protein>
    <submittedName>
        <fullName evidence="4">AraC family transcriptional regulator</fullName>
    </submittedName>
</protein>
<dbReference type="InterPro" id="IPR002818">
    <property type="entry name" value="DJ-1/PfpI"/>
</dbReference>
<evidence type="ECO:0000256" key="1">
    <source>
        <dbReference type="ARBA" id="ARBA00023015"/>
    </source>
</evidence>
<name>A0A0L6CGP9_9MICO</name>
<keyword evidence="2" id="KW-0804">Transcription</keyword>
<dbReference type="Pfam" id="PF12833">
    <property type="entry name" value="HTH_18"/>
    <property type="match status" value="1"/>
</dbReference>
<sequence length="337" mass="35508">MDPVRRVVVIGYPAAELVDIACVTSALVMANWLHGSAVYDVTVATPGGRPIECGSGLTLQAQATLERLNGPLDTVLVSGGIGHVDAAADHRLVAHVRRLAQESRRVASVCTGAGVLAAAGLLDGRRAATHWFQADDLAATYPAVCFDSEPIYVRDGNVVTSAGVTSALDLTLAFIEEDVDADLARGVARHMVTYLQRPGNQAQMSMFTSAPTASGDVVQRVVDKITADPGADLTTASLADEAGVSEHHLTRLFLHDVGVTPGRFVRRARTESAAHLLVTTGLTMDRIAGRCGFGSAESLRQAFVSRYGVSPSHFRRTQAMRPDGPSDVDALAVEVTG</sequence>
<dbReference type="GO" id="GO:0043565">
    <property type="term" value="F:sequence-specific DNA binding"/>
    <property type="evidence" value="ECO:0007669"/>
    <property type="project" value="InterPro"/>
</dbReference>
<accession>A0A0L6CGP9</accession>
<evidence type="ECO:0000256" key="2">
    <source>
        <dbReference type="ARBA" id="ARBA00023163"/>
    </source>
</evidence>
<dbReference type="AlphaFoldDB" id="A0A0L6CGP9"/>
<dbReference type="PATRIC" id="fig|1631356.3.peg.1368"/>
<dbReference type="OrthoDB" id="161473at2"/>
<evidence type="ECO:0000313" key="5">
    <source>
        <dbReference type="Proteomes" id="UP000037397"/>
    </source>
</evidence>
<evidence type="ECO:0000313" key="4">
    <source>
        <dbReference type="EMBL" id="KNX36971.1"/>
    </source>
</evidence>
<reference evidence="5" key="1">
    <citation type="submission" date="2015-03" db="EMBL/GenBank/DDBJ databases">
        <title>Luteipulveratus halotolerans sp. nov., a novel actinobacterium (Dermacoccaceae) from Sarawak, Malaysia.</title>
        <authorList>
            <person name="Juboi H."/>
            <person name="Basik A."/>
            <person name="Shamsul S.S."/>
            <person name="Arnold P."/>
            <person name="Schmitt E.K."/>
            <person name="Sanglier J.-J."/>
            <person name="Yeo T."/>
        </authorList>
    </citation>
    <scope>NUCLEOTIDE SEQUENCE [LARGE SCALE GENOMIC DNA]</scope>
    <source>
        <strain evidence="5">C296001</strain>
    </source>
</reference>
<dbReference type="Gene3D" id="1.10.10.60">
    <property type="entry name" value="Homeodomain-like"/>
    <property type="match status" value="1"/>
</dbReference>
<dbReference type="Gene3D" id="3.40.50.880">
    <property type="match status" value="1"/>
</dbReference>
<dbReference type="EMBL" id="LAIR01000002">
    <property type="protein sequence ID" value="KNX36971.1"/>
    <property type="molecule type" value="Genomic_DNA"/>
</dbReference>
<dbReference type="PROSITE" id="PS01124">
    <property type="entry name" value="HTH_ARAC_FAMILY_2"/>
    <property type="match status" value="1"/>
</dbReference>
<dbReference type="SUPFAM" id="SSF52317">
    <property type="entry name" value="Class I glutamine amidotransferase-like"/>
    <property type="match status" value="1"/>
</dbReference>
<keyword evidence="1" id="KW-0805">Transcription regulation</keyword>
<dbReference type="PANTHER" id="PTHR43130">
    <property type="entry name" value="ARAC-FAMILY TRANSCRIPTIONAL REGULATOR"/>
    <property type="match status" value="1"/>
</dbReference>
<dbReference type="SMART" id="SM00342">
    <property type="entry name" value="HTH_ARAC"/>
    <property type="match status" value="1"/>
</dbReference>
<dbReference type="PANTHER" id="PTHR43130:SF3">
    <property type="entry name" value="HTH-TYPE TRANSCRIPTIONAL REGULATOR RV1931C"/>
    <property type="match status" value="1"/>
</dbReference>
<dbReference type="STRING" id="1631356.VV01_07115"/>
<keyword evidence="5" id="KW-1185">Reference proteome</keyword>
<dbReference type="SUPFAM" id="SSF46689">
    <property type="entry name" value="Homeodomain-like"/>
    <property type="match status" value="2"/>
</dbReference>
<evidence type="ECO:0000259" key="3">
    <source>
        <dbReference type="PROSITE" id="PS01124"/>
    </source>
</evidence>
<dbReference type="InterPro" id="IPR018060">
    <property type="entry name" value="HTH_AraC"/>
</dbReference>
<comment type="caution">
    <text evidence="4">The sequence shown here is derived from an EMBL/GenBank/DDBJ whole genome shotgun (WGS) entry which is preliminary data.</text>
</comment>
<dbReference type="Proteomes" id="UP000037397">
    <property type="component" value="Unassembled WGS sequence"/>
</dbReference>
<dbReference type="GO" id="GO:0003700">
    <property type="term" value="F:DNA-binding transcription factor activity"/>
    <property type="evidence" value="ECO:0007669"/>
    <property type="project" value="InterPro"/>
</dbReference>
<proteinExistence type="predicted"/>
<dbReference type="CDD" id="cd03137">
    <property type="entry name" value="GATase1_AraC_1"/>
    <property type="match status" value="1"/>
</dbReference>
<feature type="domain" description="HTH araC/xylS-type" evidence="3">
    <location>
        <begin position="219"/>
        <end position="317"/>
    </location>
</feature>
<organism evidence="4 5">
    <name type="scientific">Luteipulveratus halotolerans</name>
    <dbReference type="NCBI Taxonomy" id="1631356"/>
    <lineage>
        <taxon>Bacteria</taxon>
        <taxon>Bacillati</taxon>
        <taxon>Actinomycetota</taxon>
        <taxon>Actinomycetes</taxon>
        <taxon>Micrococcales</taxon>
        <taxon>Dermacoccaceae</taxon>
        <taxon>Luteipulveratus</taxon>
    </lineage>
</organism>
<dbReference type="Pfam" id="PF01965">
    <property type="entry name" value="DJ-1_PfpI"/>
    <property type="match status" value="1"/>
</dbReference>
<dbReference type="InterPro" id="IPR052158">
    <property type="entry name" value="INH-QAR"/>
</dbReference>
<gene>
    <name evidence="4" type="ORF">VV01_07115</name>
</gene>
<dbReference type="InterPro" id="IPR029062">
    <property type="entry name" value="Class_I_gatase-like"/>
</dbReference>
<dbReference type="InterPro" id="IPR009057">
    <property type="entry name" value="Homeodomain-like_sf"/>
</dbReference>
<dbReference type="RefSeq" id="WP_050669282.1">
    <property type="nucleotide sequence ID" value="NZ_LAIR01000002.1"/>
</dbReference>